<dbReference type="GO" id="GO:0015648">
    <property type="term" value="F:lipid-linked peptidoglycan transporter activity"/>
    <property type="evidence" value="ECO:0007669"/>
    <property type="project" value="TreeGrafter"/>
</dbReference>
<feature type="transmembrane region" description="Helical" evidence="11">
    <location>
        <begin position="351"/>
        <end position="373"/>
    </location>
</feature>
<sequence>MSQKKLPIDYTLLFLLFGLFSFGLLAIYSGSGQYAADDPTYFIKRQLVFIVIGLIAMMVVAFVDFELLEKWTWLFYLAGIMMLLAVEVIGIERNGSQRWLDFRFIELQPSEFMKIFLVMHISALLAKAGKYRLGFKESLFVTFKIFAYTAIPLYLILNQPDLGTTLMILFSVVGLILISSLSLKIIAIIIGTGLLGLGTVIYLFLYQIEFLETHVPSHQLARIYGWLDPQGHSQGFGYQLQQALLGIGSGQLSGSGYTDGYQVQSGRIPEAHTDFIFAVIGEEFGFIGTSLLVIFFFLLIYRIITIAFQANSLFGVYLCIGVIGLLTFQIFQNIGMTIGLMPITGLALPFVSYGGSALLTNMLAIGLVTSVHLRTKTYMFGNEESIE</sequence>
<evidence type="ECO:0000256" key="11">
    <source>
        <dbReference type="SAM" id="Phobius"/>
    </source>
</evidence>
<reference evidence="12 13" key="1">
    <citation type="submission" date="2018-05" db="EMBL/GenBank/DDBJ databases">
        <title>Genomic Encyclopedia of Type Strains, Phase IV (KMG-IV): sequencing the most valuable type-strain genomes for metagenomic binning, comparative biology and taxonomic classification.</title>
        <authorList>
            <person name="Goeker M."/>
        </authorList>
    </citation>
    <scope>NUCLEOTIDE SEQUENCE [LARGE SCALE GENOMIC DNA]</scope>
    <source>
        <strain evidence="12 13">DSM 22440</strain>
    </source>
</reference>
<dbReference type="AlphaFoldDB" id="A0A2V3WVL8"/>
<evidence type="ECO:0000256" key="7">
    <source>
        <dbReference type="ARBA" id="ARBA00022984"/>
    </source>
</evidence>
<comment type="caution">
    <text evidence="12">The sequence shown here is derived from an EMBL/GenBank/DDBJ whole genome shotgun (WGS) entry which is preliminary data.</text>
</comment>
<dbReference type="NCBIfam" id="TIGR02210">
    <property type="entry name" value="rodA_shape"/>
    <property type="match status" value="1"/>
</dbReference>
<keyword evidence="2" id="KW-1003">Cell membrane</keyword>
<dbReference type="GO" id="GO:0008360">
    <property type="term" value="P:regulation of cell shape"/>
    <property type="evidence" value="ECO:0007669"/>
    <property type="project" value="UniProtKB-KW"/>
</dbReference>
<evidence type="ECO:0000256" key="4">
    <source>
        <dbReference type="ARBA" id="ARBA00022679"/>
    </source>
</evidence>
<keyword evidence="8 11" id="KW-1133">Transmembrane helix</keyword>
<evidence type="ECO:0000313" key="12">
    <source>
        <dbReference type="EMBL" id="PXW93142.1"/>
    </source>
</evidence>
<dbReference type="Proteomes" id="UP000247922">
    <property type="component" value="Unassembled WGS sequence"/>
</dbReference>
<keyword evidence="10" id="KW-0961">Cell wall biogenesis/degradation</keyword>
<dbReference type="GO" id="GO:0032153">
    <property type="term" value="C:cell division site"/>
    <property type="evidence" value="ECO:0007669"/>
    <property type="project" value="TreeGrafter"/>
</dbReference>
<feature type="transmembrane region" description="Helical" evidence="11">
    <location>
        <begin position="275"/>
        <end position="301"/>
    </location>
</feature>
<evidence type="ECO:0000256" key="10">
    <source>
        <dbReference type="ARBA" id="ARBA00023316"/>
    </source>
</evidence>
<dbReference type="InterPro" id="IPR001182">
    <property type="entry name" value="FtsW/RodA"/>
</dbReference>
<evidence type="ECO:0000256" key="2">
    <source>
        <dbReference type="ARBA" id="ARBA00022475"/>
    </source>
</evidence>
<dbReference type="PANTHER" id="PTHR30474:SF1">
    <property type="entry name" value="PEPTIDOGLYCAN GLYCOSYLTRANSFERASE MRDB"/>
    <property type="match status" value="1"/>
</dbReference>
<protein>
    <submittedName>
        <fullName evidence="12">Rod shape-determining protein RodA</fullName>
    </submittedName>
</protein>
<dbReference type="Pfam" id="PF01098">
    <property type="entry name" value="FTSW_RODA_SPOVE"/>
    <property type="match status" value="1"/>
</dbReference>
<dbReference type="GO" id="GO:0009252">
    <property type="term" value="P:peptidoglycan biosynthetic process"/>
    <property type="evidence" value="ECO:0007669"/>
    <property type="project" value="UniProtKB-KW"/>
</dbReference>
<evidence type="ECO:0000256" key="9">
    <source>
        <dbReference type="ARBA" id="ARBA00023136"/>
    </source>
</evidence>
<keyword evidence="3" id="KW-0328">Glycosyltransferase</keyword>
<evidence type="ECO:0000313" key="13">
    <source>
        <dbReference type="Proteomes" id="UP000247922"/>
    </source>
</evidence>
<accession>A0A2V3WVL8</accession>
<feature type="transmembrane region" description="Helical" evidence="11">
    <location>
        <begin position="138"/>
        <end position="156"/>
    </location>
</feature>
<proteinExistence type="predicted"/>
<comment type="subcellular location">
    <subcellularLocation>
        <location evidence="1">Membrane</location>
        <topology evidence="1">Multi-pass membrane protein</topology>
    </subcellularLocation>
</comment>
<dbReference type="RefSeq" id="WP_110250236.1">
    <property type="nucleotide sequence ID" value="NZ_QJJR01000001.1"/>
</dbReference>
<evidence type="ECO:0000256" key="1">
    <source>
        <dbReference type="ARBA" id="ARBA00004141"/>
    </source>
</evidence>
<keyword evidence="9 11" id="KW-0472">Membrane</keyword>
<dbReference type="GO" id="GO:0051301">
    <property type="term" value="P:cell division"/>
    <property type="evidence" value="ECO:0007669"/>
    <property type="project" value="InterPro"/>
</dbReference>
<organism evidence="12 13">
    <name type="scientific">Streptohalobacillus salinus</name>
    <dbReference type="NCBI Taxonomy" id="621096"/>
    <lineage>
        <taxon>Bacteria</taxon>
        <taxon>Bacillati</taxon>
        <taxon>Bacillota</taxon>
        <taxon>Bacilli</taxon>
        <taxon>Bacillales</taxon>
        <taxon>Bacillaceae</taxon>
        <taxon>Streptohalobacillus</taxon>
    </lineage>
</organism>
<feature type="transmembrane region" description="Helical" evidence="11">
    <location>
        <begin position="185"/>
        <end position="205"/>
    </location>
</feature>
<dbReference type="OrthoDB" id="9768187at2"/>
<feature type="transmembrane region" description="Helical" evidence="11">
    <location>
        <begin position="12"/>
        <end position="35"/>
    </location>
</feature>
<evidence type="ECO:0000256" key="8">
    <source>
        <dbReference type="ARBA" id="ARBA00022989"/>
    </source>
</evidence>
<evidence type="ECO:0000256" key="5">
    <source>
        <dbReference type="ARBA" id="ARBA00022692"/>
    </source>
</evidence>
<dbReference type="GO" id="GO:0071555">
    <property type="term" value="P:cell wall organization"/>
    <property type="evidence" value="ECO:0007669"/>
    <property type="project" value="UniProtKB-KW"/>
</dbReference>
<dbReference type="EMBL" id="QJJR01000001">
    <property type="protein sequence ID" value="PXW93142.1"/>
    <property type="molecule type" value="Genomic_DNA"/>
</dbReference>
<feature type="transmembrane region" description="Helical" evidence="11">
    <location>
        <begin position="313"/>
        <end position="331"/>
    </location>
</feature>
<dbReference type="PANTHER" id="PTHR30474">
    <property type="entry name" value="CELL CYCLE PROTEIN"/>
    <property type="match status" value="1"/>
</dbReference>
<keyword evidence="7" id="KW-0573">Peptidoglycan synthesis</keyword>
<name>A0A2V3WVL8_9BACI</name>
<evidence type="ECO:0000256" key="3">
    <source>
        <dbReference type="ARBA" id="ARBA00022676"/>
    </source>
</evidence>
<keyword evidence="4" id="KW-0808">Transferase</keyword>
<keyword evidence="13" id="KW-1185">Reference proteome</keyword>
<keyword evidence="6" id="KW-0133">Cell shape</keyword>
<keyword evidence="5 11" id="KW-0812">Transmembrane</keyword>
<evidence type="ECO:0000256" key="6">
    <source>
        <dbReference type="ARBA" id="ARBA00022960"/>
    </source>
</evidence>
<dbReference type="PROSITE" id="PS00428">
    <property type="entry name" value="FTSW_RODA_SPOVE"/>
    <property type="match status" value="1"/>
</dbReference>
<gene>
    <name evidence="12" type="ORF">DES38_101225</name>
</gene>
<feature type="transmembrane region" description="Helical" evidence="11">
    <location>
        <begin position="47"/>
        <end position="65"/>
    </location>
</feature>
<dbReference type="InterPro" id="IPR018365">
    <property type="entry name" value="Cell_cycle_FtsW-rel_CS"/>
</dbReference>
<dbReference type="GO" id="GO:0016757">
    <property type="term" value="F:glycosyltransferase activity"/>
    <property type="evidence" value="ECO:0007669"/>
    <property type="project" value="UniProtKB-KW"/>
</dbReference>
<dbReference type="InterPro" id="IPR011923">
    <property type="entry name" value="RodA/MrdB"/>
</dbReference>
<feature type="transmembrane region" description="Helical" evidence="11">
    <location>
        <begin position="162"/>
        <end position="178"/>
    </location>
</feature>
<dbReference type="GO" id="GO:0005886">
    <property type="term" value="C:plasma membrane"/>
    <property type="evidence" value="ECO:0007669"/>
    <property type="project" value="TreeGrafter"/>
</dbReference>
<feature type="transmembrane region" description="Helical" evidence="11">
    <location>
        <begin position="72"/>
        <end position="91"/>
    </location>
</feature>